<dbReference type="GeneID" id="106457788"/>
<keyword evidence="2" id="KW-1185">Reference proteome</keyword>
<proteinExistence type="predicted"/>
<accession>A0ABM1B178</accession>
<dbReference type="InterPro" id="IPR052740">
    <property type="entry name" value="CE4"/>
</dbReference>
<evidence type="ECO:0000256" key="1">
    <source>
        <dbReference type="SAM" id="SignalP"/>
    </source>
</evidence>
<dbReference type="PANTHER" id="PTHR45985">
    <property type="match status" value="1"/>
</dbReference>
<dbReference type="Gene3D" id="3.20.20.370">
    <property type="entry name" value="Glycoside hydrolase/deacetylase"/>
    <property type="match status" value="1"/>
</dbReference>
<dbReference type="PANTHER" id="PTHR45985:SF8">
    <property type="entry name" value="CHITIN DEACETYLASE-LIKE 9, ISOFORM A"/>
    <property type="match status" value="1"/>
</dbReference>
<keyword evidence="1" id="KW-0732">Signal</keyword>
<dbReference type="InterPro" id="IPR011330">
    <property type="entry name" value="Glyco_hydro/deAcase_b/a-brl"/>
</dbReference>
<feature type="signal peptide" evidence="1">
    <location>
        <begin position="1"/>
        <end position="19"/>
    </location>
</feature>
<dbReference type="RefSeq" id="XP_013772688.1">
    <property type="nucleotide sequence ID" value="XM_013917234.2"/>
</dbReference>
<gene>
    <name evidence="3" type="primary">LOC106457788</name>
</gene>
<sequence length="381" mass="44171">MRPVIFCLFSAVLIYTVTGKFCDESQCKRPSCVCDTQGSPEGLRVEDTPQFVMLTFDDAVNVVNFPDYEELLMNGRKNLRSNCPIQATFFVSHEYTDYSLVHELWRYNNDICVHSISHLPSTEYWKNANQTIWEEELGGMRKIISKFANIPESDIVGVRAPFLQTAGDVTFGVMKSLDFHYDSSMPTRQKANPPLWPYTMDYGYQQDCQITPCPTKNYKSFFIVPMVNYFRKLEIAPGHFLDIPCAMADACLPLPETEDETFQYLRENFERHYSTNRAPFPLFLHQAWFSNPERKKGYFKFVDWLLQKDDVFIVTIREALEFVRNPQPLDNYKQVCKSPKQSTCVSNQCTYSKTPLNGPRNMKCCGTCPANYPWLWNVEGN</sequence>
<reference evidence="3" key="1">
    <citation type="submission" date="2025-08" db="UniProtKB">
        <authorList>
            <consortium name="RefSeq"/>
        </authorList>
    </citation>
    <scope>IDENTIFICATION</scope>
    <source>
        <tissue evidence="3">Muscle</tissue>
    </source>
</reference>
<evidence type="ECO:0000313" key="2">
    <source>
        <dbReference type="Proteomes" id="UP000694941"/>
    </source>
</evidence>
<dbReference type="CDD" id="cd10975">
    <property type="entry name" value="CE4_CDA_like_2"/>
    <property type="match status" value="1"/>
</dbReference>
<name>A0ABM1B178_LIMPO</name>
<evidence type="ECO:0000313" key="3">
    <source>
        <dbReference type="RefSeq" id="XP_013772688.1"/>
    </source>
</evidence>
<organism evidence="2 3">
    <name type="scientific">Limulus polyphemus</name>
    <name type="common">Atlantic horseshoe crab</name>
    <dbReference type="NCBI Taxonomy" id="6850"/>
    <lineage>
        <taxon>Eukaryota</taxon>
        <taxon>Metazoa</taxon>
        <taxon>Ecdysozoa</taxon>
        <taxon>Arthropoda</taxon>
        <taxon>Chelicerata</taxon>
        <taxon>Merostomata</taxon>
        <taxon>Xiphosura</taxon>
        <taxon>Limulidae</taxon>
        <taxon>Limulus</taxon>
    </lineage>
</organism>
<feature type="chain" id="PRO_5046057240" evidence="1">
    <location>
        <begin position="20"/>
        <end position="381"/>
    </location>
</feature>
<dbReference type="SUPFAM" id="SSF88713">
    <property type="entry name" value="Glycoside hydrolase/deacetylase"/>
    <property type="match status" value="1"/>
</dbReference>
<protein>
    <submittedName>
        <fullName evidence="3">Uncharacterized protein LOC106457788</fullName>
    </submittedName>
</protein>
<dbReference type="Proteomes" id="UP000694941">
    <property type="component" value="Unplaced"/>
</dbReference>